<dbReference type="AlphaFoldDB" id="A0A382HFC2"/>
<feature type="region of interest" description="Disordered" evidence="1">
    <location>
        <begin position="1"/>
        <end position="28"/>
    </location>
</feature>
<evidence type="ECO:0000256" key="1">
    <source>
        <dbReference type="SAM" id="MobiDB-lite"/>
    </source>
</evidence>
<organism evidence="2">
    <name type="scientific">marine metagenome</name>
    <dbReference type="NCBI Taxonomy" id="408172"/>
    <lineage>
        <taxon>unclassified sequences</taxon>
        <taxon>metagenomes</taxon>
        <taxon>ecological metagenomes</taxon>
    </lineage>
</organism>
<evidence type="ECO:0000313" key="2">
    <source>
        <dbReference type="EMBL" id="SVB86008.1"/>
    </source>
</evidence>
<accession>A0A382HFC2</accession>
<protein>
    <submittedName>
        <fullName evidence="2">Uncharacterized protein</fullName>
    </submittedName>
</protein>
<name>A0A382HFC2_9ZZZZ</name>
<proteinExistence type="predicted"/>
<gene>
    <name evidence="2" type="ORF">METZ01_LOCUS238862</name>
</gene>
<feature type="compositionally biased region" description="Polar residues" evidence="1">
    <location>
        <begin position="241"/>
        <end position="251"/>
    </location>
</feature>
<feature type="compositionally biased region" description="Polar residues" evidence="1">
    <location>
        <begin position="186"/>
        <end position="196"/>
    </location>
</feature>
<feature type="compositionally biased region" description="Basic and acidic residues" evidence="1">
    <location>
        <begin position="13"/>
        <end position="26"/>
    </location>
</feature>
<reference evidence="2" key="1">
    <citation type="submission" date="2018-05" db="EMBL/GenBank/DDBJ databases">
        <authorList>
            <person name="Lanie J.A."/>
            <person name="Ng W.-L."/>
            <person name="Kazmierczak K.M."/>
            <person name="Andrzejewski T.M."/>
            <person name="Davidsen T.M."/>
            <person name="Wayne K.J."/>
            <person name="Tettelin H."/>
            <person name="Glass J.I."/>
            <person name="Rusch D."/>
            <person name="Podicherti R."/>
            <person name="Tsui H.-C.T."/>
            <person name="Winkler M.E."/>
        </authorList>
    </citation>
    <scope>NUCLEOTIDE SEQUENCE</scope>
</reference>
<feature type="non-terminal residue" evidence="2">
    <location>
        <position position="263"/>
    </location>
</feature>
<feature type="region of interest" description="Disordered" evidence="1">
    <location>
        <begin position="116"/>
        <end position="263"/>
    </location>
</feature>
<dbReference type="EMBL" id="UINC01060952">
    <property type="protein sequence ID" value="SVB86008.1"/>
    <property type="molecule type" value="Genomic_DNA"/>
</dbReference>
<sequence>MKTMRNRNMEGLLARRSDGGDRLKEEEGFDWGMLNPLESKYLGGDREFDPMYGMGKLWDAGKNWLGSFGDDDEEKAKVMKEYKDPEEGYHSVGEEAYMNYGKKGSGTDSDFGVLAESKKRDDEGVLGDVSRSLSRTFGPDTPSAPPASMPTMHDAPEYVAEQEAWKKMAAANPDQFEKEKIIASTVGPSQMDQMVAQSGVMPDTSLGPNPMDQKALHMAQSGGMPNLDAPLGPDALDSGPSIDQSMPTAAESQLPGRHGPVAG</sequence>